<organism evidence="3">
    <name type="scientific">Achlya hypogyna</name>
    <name type="common">Oomycete</name>
    <name type="synonym">Protoachlya hypogyna</name>
    <dbReference type="NCBI Taxonomy" id="1202772"/>
    <lineage>
        <taxon>Eukaryota</taxon>
        <taxon>Sar</taxon>
        <taxon>Stramenopiles</taxon>
        <taxon>Oomycota</taxon>
        <taxon>Saprolegniomycetes</taxon>
        <taxon>Saprolegniales</taxon>
        <taxon>Achlyaceae</taxon>
        <taxon>Achlya</taxon>
    </lineage>
</organism>
<feature type="compositionally biased region" description="Polar residues" evidence="1">
    <location>
        <begin position="56"/>
        <end position="67"/>
    </location>
</feature>
<proteinExistence type="predicted"/>
<name>A0A0A7CPG6_ACHHY</name>
<sequence length="285" mass="31862">MSNSSVLHLLSFLASPRSSAHDAESSSDSESESANVERAALPEDTLPVDEPAFIAPSQSQPTDSTAPTAPLQKPYDVHVDVLRREVARCKLKNIRTGANKNNTKAGFLKLLRDNDRNVSVGQEVDVAPVAVSSRWTRHCWFRLANIMTCDVFVGRMSEMHAAASHDELDKGQVQGTNPFWVDTRDNDTYNQVQHHSTIFDNIDPSQIVPHSSDHLFDSWKTFTANYQTAHSNWKRSGKHDDFNSYTGKLHVIYLHLLIARRPHVLDNVTARLPRGLGIETLEQAS</sequence>
<reference evidence="3" key="1">
    <citation type="journal article" date="2014" name="Genome Biol. Evol.">
        <title>The secreted proteins of Achlya hypogyna and Thraustotheca clavata identify the ancestral oomycete secretome and reveal gene acquisitions by horizontal gene transfer.</title>
        <authorList>
            <person name="Misner I."/>
            <person name="Blouin N."/>
            <person name="Leonard G."/>
            <person name="Richards T.A."/>
            <person name="Lane C.E."/>
        </authorList>
    </citation>
    <scope>NUCLEOTIDE SEQUENCE</scope>
    <source>
        <strain evidence="3">ATCC 48635</strain>
    </source>
</reference>
<feature type="signal peptide" evidence="2">
    <location>
        <begin position="1"/>
        <end position="20"/>
    </location>
</feature>
<feature type="region of interest" description="Disordered" evidence="1">
    <location>
        <begin position="15"/>
        <end position="72"/>
    </location>
</feature>
<evidence type="ECO:0000256" key="1">
    <source>
        <dbReference type="SAM" id="MobiDB-lite"/>
    </source>
</evidence>
<protein>
    <submittedName>
        <fullName evidence="3">Secreted protein</fullName>
    </submittedName>
</protein>
<accession>A0A0A7CPG6</accession>
<dbReference type="EMBL" id="KM038990">
    <property type="protein sequence ID" value="AIG56451.1"/>
    <property type="molecule type" value="Genomic_DNA"/>
</dbReference>
<dbReference type="AlphaFoldDB" id="A0A0A7CPG6"/>
<feature type="chain" id="PRO_5002026937" evidence="2">
    <location>
        <begin position="21"/>
        <end position="285"/>
    </location>
</feature>
<evidence type="ECO:0000256" key="2">
    <source>
        <dbReference type="SAM" id="SignalP"/>
    </source>
</evidence>
<evidence type="ECO:0000313" key="3">
    <source>
        <dbReference type="EMBL" id="AIG56451.1"/>
    </source>
</evidence>
<keyword evidence="2" id="KW-0732">Signal</keyword>